<dbReference type="PANTHER" id="PTHR16165:SF5">
    <property type="entry name" value="NXPE FAMILY MEMBER 3"/>
    <property type="match status" value="1"/>
</dbReference>
<proteinExistence type="predicted"/>
<reference evidence="2" key="1">
    <citation type="submission" date="2025-08" db="UniProtKB">
        <authorList>
            <consortium name="RefSeq"/>
        </authorList>
    </citation>
    <scope>IDENTIFICATION</scope>
</reference>
<evidence type="ECO:0000313" key="1">
    <source>
        <dbReference type="Proteomes" id="UP001652625"/>
    </source>
</evidence>
<dbReference type="SUPFAM" id="SSF81296">
    <property type="entry name" value="E set domains"/>
    <property type="match status" value="1"/>
</dbReference>
<dbReference type="InterPro" id="IPR014756">
    <property type="entry name" value="Ig_E-set"/>
</dbReference>
<dbReference type="RefSeq" id="XP_065674748.1">
    <property type="nucleotide sequence ID" value="XM_065818676.1"/>
</dbReference>
<gene>
    <name evidence="2" type="primary">LOC100208485</name>
</gene>
<dbReference type="GeneID" id="100208485"/>
<dbReference type="Proteomes" id="UP001652625">
    <property type="component" value="Chromosome 15"/>
</dbReference>
<keyword evidence="1" id="KW-1185">Reference proteome</keyword>
<sequence length="525" mass="61905">MSNLCVKRLYEKIKKKTVFSLIILTFIIFYASKPVEQFLQQTITVHLLGEKHFSVNYCTHSKNLKENRKIKNEVSKFSKAWRFLHEIATTPSTIYNQCDMKWLQKDAIPWFNKYGRTDVETSYISIWEIQPAGQFSRVVLQTQYPNGSHKLFGGDFWRCFVRGKTSVPVATKDFLNGSYEFQFLLMESGNYTLSLSLEYTLCDGIKEPPPDWFIKGNVQGKEQKHGILLNDMPYINKPLWNGTTIKFMVPPADQCIEEKRSFLQGQCNKRTSCKFLWHGYGSWINKTTWIPYCENLKIHYPRYKEGVLWIFGDSVSSQFYHSIKKNRICKNIFRNCLYTYNWIYSLENYNLTINKYIRRNNSIEKTLWDTNDFQVSKVIDELKQVLYHPSMDEKSVLLLNYGLHYTEATNYTNFQNLIREIIKLGKTVRCKLVWRTSTSLNRHKYSMPNLHSRRFMTSQRVLLYNAFATKEFCAAGYDILDVYPITDSYPEGTGSTMFPHDPVHYEQHVMKPVEQLLERVFSSKQ</sequence>
<dbReference type="PANTHER" id="PTHR16165">
    <property type="entry name" value="NXPE FAMILY MEMBER"/>
    <property type="match status" value="1"/>
</dbReference>
<protein>
    <submittedName>
        <fullName evidence="2">Uncharacterized protein LOC100208485</fullName>
    </submittedName>
</protein>
<accession>A0ABM4DJQ0</accession>
<dbReference type="InterPro" id="IPR036514">
    <property type="entry name" value="SGNH_hydro_sf"/>
</dbReference>
<name>A0ABM4DJQ0_HYDVU</name>
<organism evidence="1 2">
    <name type="scientific">Hydra vulgaris</name>
    <name type="common">Hydra</name>
    <name type="synonym">Hydra attenuata</name>
    <dbReference type="NCBI Taxonomy" id="6087"/>
    <lineage>
        <taxon>Eukaryota</taxon>
        <taxon>Metazoa</taxon>
        <taxon>Cnidaria</taxon>
        <taxon>Hydrozoa</taxon>
        <taxon>Hydroidolina</taxon>
        <taxon>Anthoathecata</taxon>
        <taxon>Aplanulata</taxon>
        <taxon>Hydridae</taxon>
        <taxon>Hydra</taxon>
    </lineage>
</organism>
<evidence type="ECO:0000313" key="2">
    <source>
        <dbReference type="RefSeq" id="XP_065674748.1"/>
    </source>
</evidence>
<dbReference type="Gene3D" id="3.40.50.1110">
    <property type="entry name" value="SGNH hydrolase"/>
    <property type="match status" value="1"/>
</dbReference>